<sequence>MKSDRKEKVGEKSHEKIIIEPPIPISTKLEKENYDNPNGQRNVDKRAPKKSKENEEKRIVQYRTLSDKEPIRLAEENDEYSSMSDEELNRRVEEFIRRFNRQIRLQATRTNQQNLEV</sequence>
<reference evidence="2" key="1">
    <citation type="submission" date="2020-07" db="EMBL/GenBank/DDBJ databases">
        <title>Ethylene signaling mediates host invasion by parasitic plants.</title>
        <authorList>
            <person name="Yoshida S."/>
        </authorList>
    </citation>
    <scope>NUCLEOTIDE SEQUENCE</scope>
    <source>
        <strain evidence="2">Okayama</strain>
    </source>
</reference>
<evidence type="ECO:0000256" key="1">
    <source>
        <dbReference type="SAM" id="MobiDB-lite"/>
    </source>
</evidence>
<evidence type="ECO:0000313" key="2">
    <source>
        <dbReference type="EMBL" id="GFQ03737.1"/>
    </source>
</evidence>
<accession>A0A830CWX7</accession>
<dbReference type="OrthoDB" id="680761at2759"/>
<feature type="compositionally biased region" description="Basic and acidic residues" evidence="1">
    <location>
        <begin position="1"/>
        <end position="18"/>
    </location>
</feature>
<feature type="compositionally biased region" description="Basic and acidic residues" evidence="1">
    <location>
        <begin position="42"/>
        <end position="56"/>
    </location>
</feature>
<gene>
    <name evidence="2" type="ORF">PHJA_002517500</name>
</gene>
<organism evidence="2 3">
    <name type="scientific">Phtheirospermum japonicum</name>
    <dbReference type="NCBI Taxonomy" id="374723"/>
    <lineage>
        <taxon>Eukaryota</taxon>
        <taxon>Viridiplantae</taxon>
        <taxon>Streptophyta</taxon>
        <taxon>Embryophyta</taxon>
        <taxon>Tracheophyta</taxon>
        <taxon>Spermatophyta</taxon>
        <taxon>Magnoliopsida</taxon>
        <taxon>eudicotyledons</taxon>
        <taxon>Gunneridae</taxon>
        <taxon>Pentapetalae</taxon>
        <taxon>asterids</taxon>
        <taxon>lamiids</taxon>
        <taxon>Lamiales</taxon>
        <taxon>Orobanchaceae</taxon>
        <taxon>Orobanchaceae incertae sedis</taxon>
        <taxon>Phtheirospermum</taxon>
    </lineage>
</organism>
<dbReference type="Pfam" id="PF05553">
    <property type="entry name" value="DUF761"/>
    <property type="match status" value="1"/>
</dbReference>
<comment type="caution">
    <text evidence="2">The sequence shown here is derived from an EMBL/GenBank/DDBJ whole genome shotgun (WGS) entry which is preliminary data.</text>
</comment>
<proteinExistence type="predicted"/>
<dbReference type="Proteomes" id="UP000653305">
    <property type="component" value="Unassembled WGS sequence"/>
</dbReference>
<dbReference type="PANTHER" id="PTHR35997">
    <property type="entry name" value="COTTON FIBER PROTEIN-RELATED"/>
    <property type="match status" value="1"/>
</dbReference>
<evidence type="ECO:0000313" key="3">
    <source>
        <dbReference type="Proteomes" id="UP000653305"/>
    </source>
</evidence>
<keyword evidence="3" id="KW-1185">Reference proteome</keyword>
<protein>
    <submittedName>
        <fullName evidence="2">Uncharacterized protein</fullName>
    </submittedName>
</protein>
<dbReference type="InterPro" id="IPR008480">
    <property type="entry name" value="DUF761_pln"/>
</dbReference>
<dbReference type="PANTHER" id="PTHR35997:SF6">
    <property type="entry name" value="COTTON FIBER PROTEIN"/>
    <property type="match status" value="1"/>
</dbReference>
<dbReference type="AlphaFoldDB" id="A0A830CWX7"/>
<dbReference type="EMBL" id="BMAC01000861">
    <property type="protein sequence ID" value="GFQ03737.1"/>
    <property type="molecule type" value="Genomic_DNA"/>
</dbReference>
<feature type="region of interest" description="Disordered" evidence="1">
    <location>
        <begin position="1"/>
        <end position="56"/>
    </location>
</feature>
<name>A0A830CWX7_9LAMI</name>